<accession>A0A4Q1UYA8</accession>
<evidence type="ECO:0000313" key="1">
    <source>
        <dbReference type="EMBL" id="RXT42966.1"/>
    </source>
</evidence>
<keyword evidence="2" id="KW-1185">Reference proteome</keyword>
<organism evidence="1 2">
    <name type="scientific">Bradyrhizobium betae</name>
    <dbReference type="NCBI Taxonomy" id="244734"/>
    <lineage>
        <taxon>Bacteria</taxon>
        <taxon>Pseudomonadati</taxon>
        <taxon>Pseudomonadota</taxon>
        <taxon>Alphaproteobacteria</taxon>
        <taxon>Hyphomicrobiales</taxon>
        <taxon>Nitrobacteraceae</taxon>
        <taxon>Bradyrhizobium</taxon>
    </lineage>
</organism>
<proteinExistence type="predicted"/>
<dbReference type="AlphaFoldDB" id="A0A4Q1UYA8"/>
<dbReference type="Proteomes" id="UP000290819">
    <property type="component" value="Unassembled WGS sequence"/>
</dbReference>
<dbReference type="EMBL" id="MZXW01000031">
    <property type="protein sequence ID" value="RXT42966.1"/>
    <property type="molecule type" value="Genomic_DNA"/>
</dbReference>
<reference evidence="1 2" key="1">
    <citation type="submission" date="2017-03" db="EMBL/GenBank/DDBJ databases">
        <authorList>
            <person name="Safronova V.I."/>
            <person name="Sazanova A.L."/>
            <person name="Chirak E.R."/>
        </authorList>
    </citation>
    <scope>NUCLEOTIDE SEQUENCE [LARGE SCALE GENOMIC DNA]</scope>
    <source>
        <strain evidence="1 2">Opo-243</strain>
    </source>
</reference>
<name>A0A4Q1UYA8_9BRAD</name>
<sequence>MKDAAAEYGEGAMSTVAKLLARKERLLAQLESDPGSNEREEIERQLAQIETALSLLGPGDAAGRSDE</sequence>
<evidence type="ECO:0000313" key="2">
    <source>
        <dbReference type="Proteomes" id="UP000290819"/>
    </source>
</evidence>
<protein>
    <submittedName>
        <fullName evidence="1">Uncharacterized protein</fullName>
    </submittedName>
</protein>
<gene>
    <name evidence="1" type="ORF">B5V03_23735</name>
</gene>
<comment type="caution">
    <text evidence="1">The sequence shown here is derived from an EMBL/GenBank/DDBJ whole genome shotgun (WGS) entry which is preliminary data.</text>
</comment>